<feature type="transmembrane region" description="Helical" evidence="1">
    <location>
        <begin position="37"/>
        <end position="64"/>
    </location>
</feature>
<name>A0A1A9VHI0_GLOAU</name>
<keyword evidence="1" id="KW-1133">Transmembrane helix</keyword>
<evidence type="ECO:0000256" key="1">
    <source>
        <dbReference type="SAM" id="Phobius"/>
    </source>
</evidence>
<keyword evidence="3" id="KW-1185">Reference proteome</keyword>
<proteinExistence type="predicted"/>
<dbReference type="EnsemblMetazoa" id="GAUT037569-RA">
    <property type="protein sequence ID" value="GAUT037569-PA"/>
    <property type="gene ID" value="GAUT037569"/>
</dbReference>
<dbReference type="VEuPathDB" id="VectorBase:GAUT037569"/>
<organism evidence="2 3">
    <name type="scientific">Glossina austeni</name>
    <name type="common">Savannah tsetse fly</name>
    <dbReference type="NCBI Taxonomy" id="7395"/>
    <lineage>
        <taxon>Eukaryota</taxon>
        <taxon>Metazoa</taxon>
        <taxon>Ecdysozoa</taxon>
        <taxon>Arthropoda</taxon>
        <taxon>Hexapoda</taxon>
        <taxon>Insecta</taxon>
        <taxon>Pterygota</taxon>
        <taxon>Neoptera</taxon>
        <taxon>Endopterygota</taxon>
        <taxon>Diptera</taxon>
        <taxon>Brachycera</taxon>
        <taxon>Muscomorpha</taxon>
        <taxon>Hippoboscoidea</taxon>
        <taxon>Glossinidae</taxon>
        <taxon>Glossina</taxon>
    </lineage>
</organism>
<dbReference type="AlphaFoldDB" id="A0A1A9VHI0"/>
<dbReference type="Proteomes" id="UP000078200">
    <property type="component" value="Unassembled WGS sequence"/>
</dbReference>
<protein>
    <submittedName>
        <fullName evidence="2">Uncharacterized protein</fullName>
    </submittedName>
</protein>
<reference evidence="2" key="1">
    <citation type="submission" date="2020-05" db="UniProtKB">
        <authorList>
            <consortium name="EnsemblMetazoa"/>
        </authorList>
    </citation>
    <scope>IDENTIFICATION</scope>
    <source>
        <strain evidence="2">TTRI</strain>
    </source>
</reference>
<keyword evidence="1" id="KW-0472">Membrane</keyword>
<evidence type="ECO:0000313" key="3">
    <source>
        <dbReference type="Proteomes" id="UP000078200"/>
    </source>
</evidence>
<evidence type="ECO:0000313" key="2">
    <source>
        <dbReference type="EnsemblMetazoa" id="GAUT037569-PA"/>
    </source>
</evidence>
<sequence length="188" mass="19229">MGPVLPPRSVMSGIPTHHYSAPMNFRKDLAARCSAKCVAIVSVTIFVAMCVLLIFLTGFGVLHWSPSAPCTVLVGNEASEVTAAKSTNTDLSKLHNYAPRSKTGQSTTLVTTVSSSLPSSSSASAAASSSSSAFQSTSASSVAVGAAAATSSATSSLSSSLANANNPGNYSQLLIIFFSLLEFCKLLN</sequence>
<keyword evidence="1" id="KW-0812">Transmembrane</keyword>
<accession>A0A1A9VHI0</accession>
<dbReference type="STRING" id="7395.A0A1A9VHI0"/>